<gene>
    <name evidence="3" type="primary">LOC132804309</name>
</gene>
<keyword evidence="1" id="KW-1133">Transmembrane helix</keyword>
<sequence length="226" mass="24911">MGVLVGYLDTILVPFSLLLTVGYHAYLWYTFKTKPSRTTINVGIESHRRTWFSDIKKLGDGKKGMLAVQSLRNSQMVIILTASIAIIFNISLAALTNNAYNASHVFNLELFGSISGATFALKFGSASVLLLSSFMCSSMAVAYLIDAVFLINASVEFTYAGHTKKVLETGNTLALIGNRLLCIAFPMVLWMFGPVPVAVSSVALVWWFYELDFAAKITDFQKKRPI</sequence>
<feature type="transmembrane region" description="Helical" evidence="1">
    <location>
        <begin position="102"/>
        <end position="121"/>
    </location>
</feature>
<accession>A0ABM4ACP3</accession>
<reference evidence="3" key="1">
    <citation type="submission" date="2025-08" db="UniProtKB">
        <authorList>
            <consortium name="RefSeq"/>
        </authorList>
    </citation>
    <scope>IDENTIFICATION</scope>
    <source>
        <tissue evidence="3">Seedling</tissue>
    </source>
</reference>
<proteinExistence type="predicted"/>
<dbReference type="GeneID" id="132804309"/>
<evidence type="ECO:0000256" key="1">
    <source>
        <dbReference type="SAM" id="Phobius"/>
    </source>
</evidence>
<feature type="transmembrane region" description="Helical" evidence="1">
    <location>
        <begin position="128"/>
        <end position="151"/>
    </location>
</feature>
<evidence type="ECO:0000313" key="2">
    <source>
        <dbReference type="Proteomes" id="UP001652623"/>
    </source>
</evidence>
<evidence type="ECO:0000313" key="3">
    <source>
        <dbReference type="RefSeq" id="XP_060674503.1"/>
    </source>
</evidence>
<feature type="transmembrane region" description="Helical" evidence="1">
    <location>
        <begin position="76"/>
        <end position="96"/>
    </location>
</feature>
<name>A0ABM4ACP3_ZIZJJ</name>
<organism evidence="2 3">
    <name type="scientific">Ziziphus jujuba</name>
    <name type="common">Chinese jujube</name>
    <name type="synonym">Ziziphus sativa</name>
    <dbReference type="NCBI Taxonomy" id="326968"/>
    <lineage>
        <taxon>Eukaryota</taxon>
        <taxon>Viridiplantae</taxon>
        <taxon>Streptophyta</taxon>
        <taxon>Embryophyta</taxon>
        <taxon>Tracheophyta</taxon>
        <taxon>Spermatophyta</taxon>
        <taxon>Magnoliopsida</taxon>
        <taxon>eudicotyledons</taxon>
        <taxon>Gunneridae</taxon>
        <taxon>Pentapetalae</taxon>
        <taxon>rosids</taxon>
        <taxon>fabids</taxon>
        <taxon>Rosales</taxon>
        <taxon>Rhamnaceae</taxon>
        <taxon>Paliureae</taxon>
        <taxon>Ziziphus</taxon>
    </lineage>
</organism>
<dbReference type="PANTHER" id="PTHR31881">
    <property type="match status" value="1"/>
</dbReference>
<dbReference type="Proteomes" id="UP001652623">
    <property type="component" value="Chromosome 6"/>
</dbReference>
<dbReference type="RefSeq" id="XP_060674503.1">
    <property type="nucleotide sequence ID" value="XM_060818520.1"/>
</dbReference>
<keyword evidence="1" id="KW-0472">Membrane</keyword>
<protein>
    <submittedName>
        <fullName evidence="3">Uncharacterized protein LOC132804309</fullName>
    </submittedName>
</protein>
<dbReference type="Pfam" id="PF04654">
    <property type="entry name" value="DUF599"/>
    <property type="match status" value="1"/>
</dbReference>
<keyword evidence="1" id="KW-0812">Transmembrane</keyword>
<feature type="transmembrane region" description="Helical" evidence="1">
    <location>
        <begin position="6"/>
        <end position="29"/>
    </location>
</feature>
<feature type="transmembrane region" description="Helical" evidence="1">
    <location>
        <begin position="187"/>
        <end position="209"/>
    </location>
</feature>
<keyword evidence="2" id="KW-1185">Reference proteome</keyword>
<dbReference type="PANTHER" id="PTHR31881:SF11">
    <property type="entry name" value="PROTEIN, PUTATIVE-RELATED"/>
    <property type="match status" value="1"/>
</dbReference>
<dbReference type="InterPro" id="IPR006747">
    <property type="entry name" value="DUF599"/>
</dbReference>